<dbReference type="Proteomes" id="UP000800200">
    <property type="component" value="Unassembled WGS sequence"/>
</dbReference>
<gene>
    <name evidence="3" type="ORF">K469DRAFT_698579</name>
</gene>
<evidence type="ECO:0000256" key="1">
    <source>
        <dbReference type="SAM" id="Phobius"/>
    </source>
</evidence>
<evidence type="ECO:0000256" key="2">
    <source>
        <dbReference type="SAM" id="SignalP"/>
    </source>
</evidence>
<organism evidence="3 4">
    <name type="scientific">Zopfia rhizophila CBS 207.26</name>
    <dbReference type="NCBI Taxonomy" id="1314779"/>
    <lineage>
        <taxon>Eukaryota</taxon>
        <taxon>Fungi</taxon>
        <taxon>Dikarya</taxon>
        <taxon>Ascomycota</taxon>
        <taxon>Pezizomycotina</taxon>
        <taxon>Dothideomycetes</taxon>
        <taxon>Dothideomycetes incertae sedis</taxon>
        <taxon>Zopfiaceae</taxon>
        <taxon>Zopfia</taxon>
    </lineage>
</organism>
<dbReference type="EMBL" id="ML994610">
    <property type="protein sequence ID" value="KAF2195012.1"/>
    <property type="molecule type" value="Genomic_DNA"/>
</dbReference>
<evidence type="ECO:0000313" key="3">
    <source>
        <dbReference type="EMBL" id="KAF2195012.1"/>
    </source>
</evidence>
<evidence type="ECO:0008006" key="5">
    <source>
        <dbReference type="Google" id="ProtNLM"/>
    </source>
</evidence>
<feature type="transmembrane region" description="Helical" evidence="1">
    <location>
        <begin position="190"/>
        <end position="206"/>
    </location>
</feature>
<feature type="signal peptide" evidence="2">
    <location>
        <begin position="1"/>
        <end position="19"/>
    </location>
</feature>
<keyword evidence="1" id="KW-1133">Transmembrane helix</keyword>
<keyword evidence="2" id="KW-0732">Signal</keyword>
<feature type="transmembrane region" description="Helical" evidence="1">
    <location>
        <begin position="97"/>
        <end position="118"/>
    </location>
</feature>
<reference evidence="3" key="1">
    <citation type="journal article" date="2020" name="Stud. Mycol.">
        <title>101 Dothideomycetes genomes: a test case for predicting lifestyles and emergence of pathogens.</title>
        <authorList>
            <person name="Haridas S."/>
            <person name="Albert R."/>
            <person name="Binder M."/>
            <person name="Bloem J."/>
            <person name="Labutti K."/>
            <person name="Salamov A."/>
            <person name="Andreopoulos B."/>
            <person name="Baker S."/>
            <person name="Barry K."/>
            <person name="Bills G."/>
            <person name="Bluhm B."/>
            <person name="Cannon C."/>
            <person name="Castanera R."/>
            <person name="Culley D."/>
            <person name="Daum C."/>
            <person name="Ezra D."/>
            <person name="Gonzalez J."/>
            <person name="Henrissat B."/>
            <person name="Kuo A."/>
            <person name="Liang C."/>
            <person name="Lipzen A."/>
            <person name="Lutzoni F."/>
            <person name="Magnuson J."/>
            <person name="Mondo S."/>
            <person name="Nolan M."/>
            <person name="Ohm R."/>
            <person name="Pangilinan J."/>
            <person name="Park H.-J."/>
            <person name="Ramirez L."/>
            <person name="Alfaro M."/>
            <person name="Sun H."/>
            <person name="Tritt A."/>
            <person name="Yoshinaga Y."/>
            <person name="Zwiers L.-H."/>
            <person name="Turgeon B."/>
            <person name="Goodwin S."/>
            <person name="Spatafora J."/>
            <person name="Crous P."/>
            <person name="Grigoriev I."/>
        </authorList>
    </citation>
    <scope>NUCLEOTIDE SEQUENCE</scope>
    <source>
        <strain evidence="3">CBS 207.26</strain>
    </source>
</reference>
<dbReference type="OrthoDB" id="1523883at2759"/>
<feature type="transmembrane region" description="Helical" evidence="1">
    <location>
        <begin position="127"/>
        <end position="146"/>
    </location>
</feature>
<sequence length="208" mass="22364">MSTATILGVSSTLTPPLLAALRIAPLLGTTATLAHAYMEETTTRSLFTPTPSQSPLVKSIIKPIQPTKEPTSSSIAEKESAQNIAIPVYFTTWFNRGVWGVIGINAISTWSAVGNLLVGGLGESRKWYVAGLVTTISHFLFVPLVVPSVQGLMRMCVEQEKGGKGEEGRAKELVREWNGVHRIRMCTVDLVAWGSFGAGILGYFAGKM</sequence>
<keyword evidence="1" id="KW-0472">Membrane</keyword>
<accession>A0A6A6EVI4</accession>
<name>A0A6A6EVI4_9PEZI</name>
<keyword evidence="4" id="KW-1185">Reference proteome</keyword>
<evidence type="ECO:0000313" key="4">
    <source>
        <dbReference type="Proteomes" id="UP000800200"/>
    </source>
</evidence>
<proteinExistence type="predicted"/>
<feature type="chain" id="PRO_5025628832" description="DUF1772-domain-containing protein" evidence="2">
    <location>
        <begin position="20"/>
        <end position="208"/>
    </location>
</feature>
<keyword evidence="1" id="KW-0812">Transmembrane</keyword>
<protein>
    <recommendedName>
        <fullName evidence="5">DUF1772-domain-containing protein</fullName>
    </recommendedName>
</protein>
<dbReference type="AlphaFoldDB" id="A0A6A6EVI4"/>